<keyword evidence="2" id="KW-1185">Reference proteome</keyword>
<protein>
    <submittedName>
        <fullName evidence="1">Uncharacterized protein</fullName>
    </submittedName>
</protein>
<dbReference type="AlphaFoldDB" id="A0AAV4MCU6"/>
<sequence>MAAALPPLNCHYNETRLIEEKGWTDLALSGVRHLFRVEGVGAIHHCVPPSPVTLNSSILFHSRSDGVRKFSANTCICKRGSVVDGVVGGMMLCGFALKSEKIFW</sequence>
<dbReference type="EMBL" id="BPLQ01000191">
    <property type="protein sequence ID" value="GIX68624.1"/>
    <property type="molecule type" value="Genomic_DNA"/>
</dbReference>
<organism evidence="1 2">
    <name type="scientific">Caerostris darwini</name>
    <dbReference type="NCBI Taxonomy" id="1538125"/>
    <lineage>
        <taxon>Eukaryota</taxon>
        <taxon>Metazoa</taxon>
        <taxon>Ecdysozoa</taxon>
        <taxon>Arthropoda</taxon>
        <taxon>Chelicerata</taxon>
        <taxon>Arachnida</taxon>
        <taxon>Araneae</taxon>
        <taxon>Araneomorphae</taxon>
        <taxon>Entelegynae</taxon>
        <taxon>Araneoidea</taxon>
        <taxon>Araneidae</taxon>
        <taxon>Caerostris</taxon>
    </lineage>
</organism>
<comment type="caution">
    <text evidence="1">The sequence shown here is derived from an EMBL/GenBank/DDBJ whole genome shotgun (WGS) entry which is preliminary data.</text>
</comment>
<evidence type="ECO:0000313" key="1">
    <source>
        <dbReference type="EMBL" id="GIX68624.1"/>
    </source>
</evidence>
<evidence type="ECO:0000313" key="2">
    <source>
        <dbReference type="Proteomes" id="UP001054837"/>
    </source>
</evidence>
<gene>
    <name evidence="1" type="ORF">CDAR_47511</name>
</gene>
<proteinExistence type="predicted"/>
<dbReference type="Proteomes" id="UP001054837">
    <property type="component" value="Unassembled WGS sequence"/>
</dbReference>
<name>A0AAV4MCU6_9ARAC</name>
<accession>A0AAV4MCU6</accession>
<reference evidence="1 2" key="1">
    <citation type="submission" date="2021-06" db="EMBL/GenBank/DDBJ databases">
        <title>Caerostris darwini draft genome.</title>
        <authorList>
            <person name="Kono N."/>
            <person name="Arakawa K."/>
        </authorList>
    </citation>
    <scope>NUCLEOTIDE SEQUENCE [LARGE SCALE GENOMIC DNA]</scope>
</reference>